<sequence length="33" mass="3557">MRCRGGGPNNHGNRTFRSTSSESHFLPVVGKGL</sequence>
<feature type="region of interest" description="Disordered" evidence="1">
    <location>
        <begin position="1"/>
        <end position="33"/>
    </location>
</feature>
<dbReference type="AlphaFoldDB" id="F4YA21"/>
<accession>F4YA21</accession>
<evidence type="ECO:0000313" key="2">
    <source>
        <dbReference type="EMBL" id="ADT65089.1"/>
    </source>
</evidence>
<reference evidence="2" key="1">
    <citation type="submission" date="2009-12" db="EMBL/GenBank/DDBJ databases">
        <title>Tospeak, a primate-specific gene with a novel human promoter is disrupted in a family with severe vocal impairment.</title>
        <authorList>
            <person name="Clarke R.A."/>
            <person name="Fang Z.-M."/>
        </authorList>
    </citation>
    <scope>NUCLEOTIDE SEQUENCE</scope>
</reference>
<name>F4YA21_HUMAN</name>
<organism evidence="2">
    <name type="scientific">Homo sapiens</name>
    <name type="common">Human</name>
    <dbReference type="NCBI Taxonomy" id="9606"/>
    <lineage>
        <taxon>Eukaryota</taxon>
        <taxon>Metazoa</taxon>
        <taxon>Chordata</taxon>
        <taxon>Craniata</taxon>
        <taxon>Vertebrata</taxon>
        <taxon>Euteleostomi</taxon>
        <taxon>Mammalia</taxon>
        <taxon>Eutheria</taxon>
        <taxon>Euarchontoglires</taxon>
        <taxon>Primates</taxon>
        <taxon>Haplorrhini</taxon>
        <taxon>Catarrhini</taxon>
        <taxon>Hominidae</taxon>
        <taxon>Homo</taxon>
    </lineage>
</organism>
<feature type="compositionally biased region" description="Polar residues" evidence="1">
    <location>
        <begin position="10"/>
        <end position="23"/>
    </location>
</feature>
<evidence type="ECO:0000256" key="1">
    <source>
        <dbReference type="SAM" id="MobiDB-lite"/>
    </source>
</evidence>
<protein>
    <submittedName>
        <fullName evidence="2">Tospeak-9</fullName>
    </submittedName>
</protein>
<proteinExistence type="evidence at transcript level"/>
<dbReference type="EMBL" id="GU295161">
    <property type="protein sequence ID" value="ADT65089.1"/>
    <property type="molecule type" value="mRNA"/>
</dbReference>